<feature type="region of interest" description="Disordered" evidence="1">
    <location>
        <begin position="1"/>
        <end position="22"/>
    </location>
</feature>
<evidence type="ECO:0000313" key="2">
    <source>
        <dbReference type="EMBL" id="CAH1264055.1"/>
    </source>
</evidence>
<accession>A0A8J9ZZM1</accession>
<evidence type="ECO:0000313" key="3">
    <source>
        <dbReference type="Proteomes" id="UP000838412"/>
    </source>
</evidence>
<name>A0A8J9ZZM1_BRALA</name>
<sequence length="110" mass="12073">MPVDSPDNPHDGSFEVPDRNLDDTIADVSVEDNLSVDEGCEVTFEFELVEFGTKRDTISWQTATAIPTKEETPPLSGAIYWACSRRKTGEKCPATVIESNRGVSAREQPA</sequence>
<dbReference type="Proteomes" id="UP000838412">
    <property type="component" value="Chromosome 4"/>
</dbReference>
<organism evidence="2 3">
    <name type="scientific">Branchiostoma lanceolatum</name>
    <name type="common">Common lancelet</name>
    <name type="synonym">Amphioxus lanceolatum</name>
    <dbReference type="NCBI Taxonomy" id="7740"/>
    <lineage>
        <taxon>Eukaryota</taxon>
        <taxon>Metazoa</taxon>
        <taxon>Chordata</taxon>
        <taxon>Cephalochordata</taxon>
        <taxon>Leptocardii</taxon>
        <taxon>Amphioxiformes</taxon>
        <taxon>Branchiostomatidae</taxon>
        <taxon>Branchiostoma</taxon>
    </lineage>
</organism>
<reference evidence="2" key="1">
    <citation type="submission" date="2022-01" db="EMBL/GenBank/DDBJ databases">
        <authorList>
            <person name="Braso-Vives M."/>
        </authorList>
    </citation>
    <scope>NUCLEOTIDE SEQUENCE</scope>
</reference>
<proteinExistence type="predicted"/>
<feature type="compositionally biased region" description="Basic and acidic residues" evidence="1">
    <location>
        <begin position="7"/>
        <end position="22"/>
    </location>
</feature>
<dbReference type="AlphaFoldDB" id="A0A8J9ZZM1"/>
<keyword evidence="3" id="KW-1185">Reference proteome</keyword>
<evidence type="ECO:0000256" key="1">
    <source>
        <dbReference type="SAM" id="MobiDB-lite"/>
    </source>
</evidence>
<gene>
    <name evidence="2" type="primary">Hypp2830</name>
    <name evidence="2" type="ORF">BLAG_LOCUS18549</name>
</gene>
<protein>
    <submittedName>
        <fullName evidence="2">Hypp2830 protein</fullName>
    </submittedName>
</protein>
<dbReference type="EMBL" id="OV696689">
    <property type="protein sequence ID" value="CAH1264055.1"/>
    <property type="molecule type" value="Genomic_DNA"/>
</dbReference>